<dbReference type="Proteomes" id="UP000318186">
    <property type="component" value="Unassembled WGS sequence"/>
</dbReference>
<sequence length="58" mass="5838">MVFVSWFPNREEGGTGGPPYAAGHMGGTGGGFALPAGGLRAGVPGRTPARPHLFTEGK</sequence>
<proteinExistence type="predicted"/>
<evidence type="ECO:0000313" key="2">
    <source>
        <dbReference type="EMBL" id="TWF92144.1"/>
    </source>
</evidence>
<dbReference type="EMBL" id="CP109114">
    <property type="protein sequence ID" value="WSC17560.1"/>
    <property type="molecule type" value="Genomic_DNA"/>
</dbReference>
<protein>
    <submittedName>
        <fullName evidence="2">Uncharacterized protein</fullName>
    </submittedName>
</protein>
<dbReference type="EMBL" id="VIWW01000002">
    <property type="protein sequence ID" value="TWF92144.1"/>
    <property type="molecule type" value="Genomic_DNA"/>
</dbReference>
<evidence type="ECO:0000313" key="6">
    <source>
        <dbReference type="Proteomes" id="UP001330827"/>
    </source>
</evidence>
<gene>
    <name evidence="2" type="ORF">FHX80_12463</name>
    <name evidence="3" type="ORF">OIE64_00770</name>
    <name evidence="4" type="ORF">OIE64_35270</name>
</gene>
<evidence type="ECO:0000256" key="1">
    <source>
        <dbReference type="SAM" id="MobiDB-lite"/>
    </source>
</evidence>
<name>A0A561TYG6_9ACTN</name>
<dbReference type="RefSeq" id="WP_167523784.1">
    <property type="nucleotide sequence ID" value="NZ_CP109114.1"/>
</dbReference>
<dbReference type="Proteomes" id="UP001330827">
    <property type="component" value="Chromosome"/>
</dbReference>
<keyword evidence="6" id="KW-1185">Reference proteome</keyword>
<accession>A0A561TYG6</accession>
<reference evidence="2 5" key="1">
    <citation type="submission" date="2019-06" db="EMBL/GenBank/DDBJ databases">
        <title>Sequencing the genomes of 1000 actinobacteria strains.</title>
        <authorList>
            <person name="Klenk H.-P."/>
        </authorList>
    </citation>
    <scope>NUCLEOTIDE SEQUENCE [LARGE SCALE GENOMIC DNA]</scope>
    <source>
        <strain evidence="2 5">DSM 42059</strain>
    </source>
</reference>
<dbReference type="EMBL" id="CP109114">
    <property type="protein sequence ID" value="WSC11551.1"/>
    <property type="molecule type" value="Genomic_DNA"/>
</dbReference>
<evidence type="ECO:0000313" key="3">
    <source>
        <dbReference type="EMBL" id="WSC11551.1"/>
    </source>
</evidence>
<feature type="region of interest" description="Disordered" evidence="1">
    <location>
        <begin position="36"/>
        <end position="58"/>
    </location>
</feature>
<organism evidence="2 5">
    <name type="scientific">Streptomyces brevispora</name>
    <dbReference type="NCBI Taxonomy" id="887462"/>
    <lineage>
        <taxon>Bacteria</taxon>
        <taxon>Bacillati</taxon>
        <taxon>Actinomycetota</taxon>
        <taxon>Actinomycetes</taxon>
        <taxon>Kitasatosporales</taxon>
        <taxon>Streptomycetaceae</taxon>
        <taxon>Streptomyces</taxon>
    </lineage>
</organism>
<evidence type="ECO:0000313" key="5">
    <source>
        <dbReference type="Proteomes" id="UP000318186"/>
    </source>
</evidence>
<dbReference type="AlphaFoldDB" id="A0A561TYG6"/>
<reference evidence="3 6" key="2">
    <citation type="submission" date="2022-10" db="EMBL/GenBank/DDBJ databases">
        <title>The complete genomes of actinobacterial strains from the NBC collection.</title>
        <authorList>
            <person name="Joergensen T.S."/>
            <person name="Alvarez Arevalo M."/>
            <person name="Sterndorff E.B."/>
            <person name="Faurdal D."/>
            <person name="Vuksanovic O."/>
            <person name="Mourched A.-S."/>
            <person name="Charusanti P."/>
            <person name="Shaw S."/>
            <person name="Blin K."/>
            <person name="Weber T."/>
        </authorList>
    </citation>
    <scope>NUCLEOTIDE SEQUENCE [LARGE SCALE GENOMIC DNA]</scope>
    <source>
        <strain evidence="3 6">NBC 01769</strain>
    </source>
</reference>
<evidence type="ECO:0000313" key="4">
    <source>
        <dbReference type="EMBL" id="WSC17560.1"/>
    </source>
</evidence>